<evidence type="ECO:0000313" key="2">
    <source>
        <dbReference type="Proteomes" id="UP000045782"/>
    </source>
</evidence>
<evidence type="ECO:0000313" key="1">
    <source>
        <dbReference type="EMBL" id="CPV66605.1"/>
    </source>
</evidence>
<dbReference type="EMBL" id="CSWP01000009">
    <property type="protein sequence ID" value="CPV66605.1"/>
    <property type="molecule type" value="Genomic_DNA"/>
</dbReference>
<gene>
    <name evidence="1" type="ORF">ERS075579_04039</name>
</gene>
<accession>A0A0U0ZSD9</accession>
<proteinExistence type="predicted"/>
<dbReference type="Proteomes" id="UP000045782">
    <property type="component" value="Unassembled WGS sequence"/>
</dbReference>
<sequence>MDYASQLDPLKSTSAQILDGLDEDLARWCRQRKNIVGDLSDTDAIYRVLTALAESLLYDNPGPAHLVIRRLKDDNADRADGGADDDGLNAAILSTPGIIKSW</sequence>
<protein>
    <submittedName>
        <fullName evidence="1">Uncharacterized protein</fullName>
    </submittedName>
</protein>
<organism evidence="1 2">
    <name type="scientific">Mycobacteroides abscessus</name>
    <dbReference type="NCBI Taxonomy" id="36809"/>
    <lineage>
        <taxon>Bacteria</taxon>
        <taxon>Bacillati</taxon>
        <taxon>Actinomycetota</taxon>
        <taxon>Actinomycetes</taxon>
        <taxon>Mycobacteriales</taxon>
        <taxon>Mycobacteriaceae</taxon>
        <taxon>Mycobacteroides</taxon>
    </lineage>
</organism>
<name>A0A0U0ZSD9_9MYCO</name>
<dbReference type="AlphaFoldDB" id="A0A0U0ZSD9"/>
<dbReference type="RefSeq" id="WP_052619072.1">
    <property type="nucleotide sequence ID" value="NZ_CSWP01000009.1"/>
</dbReference>
<reference evidence="1 2" key="1">
    <citation type="submission" date="2015-03" db="EMBL/GenBank/DDBJ databases">
        <authorList>
            <person name="Murphy D."/>
        </authorList>
    </citation>
    <scope>NUCLEOTIDE SEQUENCE [LARGE SCALE GENOMIC DNA]</scope>
    <source>
        <strain evidence="1 2">PAP088</strain>
    </source>
</reference>